<dbReference type="RefSeq" id="WP_012806041.1">
    <property type="nucleotide sequence ID" value="NC_013177.1"/>
</dbReference>
<evidence type="ECO:0000256" key="1">
    <source>
        <dbReference type="SAM" id="MobiDB-lite"/>
    </source>
</evidence>
<keyword evidence="2" id="KW-0614">Plasmid</keyword>
<feature type="compositionally biased region" description="Basic and acidic residues" evidence="1">
    <location>
        <begin position="133"/>
        <end position="145"/>
    </location>
</feature>
<geneLocation type="plasmid" evidence="2">
    <name>pAMT11</name>
</geneLocation>
<proteinExistence type="predicted"/>
<accession>C8BND7</accession>
<evidence type="ECO:0000313" key="2">
    <source>
        <dbReference type="EMBL" id="ACV03444.1"/>
    </source>
</evidence>
<name>C8BND7_9EURY</name>
<protein>
    <submittedName>
        <fullName evidence="2">Uncharacterized protein</fullName>
    </submittedName>
</protein>
<sequence length="151" mass="17696">MFWFLGFVTFAALAWTAVELARGKARGVGRYYVELYIDDDAEKIHWMMKEMRKKGLTIRRYRIHNARPKRQPLILGEVRRNGKTLLLIPEEEVFKVRARRRPKLRLPGRGAAPPREPRPRLLQPNPTPASPRTESKKSLDVKDEIGNPVWW</sequence>
<dbReference type="AlphaFoldDB" id="C8BND7"/>
<reference evidence="2" key="1">
    <citation type="journal article" date="2011" name="Res. Microbiol.">
        <title>pAMT11, a novel plasmid isolated from a Thermococcus sp. strain closely related to the virus-like integrated element TKV1 of the Thermococcus kodakaraensis genome.</title>
        <authorList>
            <person name="Gonnet M."/>
            <person name="Erauso G."/>
            <person name="Prieur D."/>
            <person name="Le Romancer M."/>
        </authorList>
    </citation>
    <scope>NUCLEOTIDE SEQUENCE</scope>
    <source>
        <strain evidence="2">AMT11</strain>
        <plasmid evidence="2">pAMT11</plasmid>
    </source>
</reference>
<organism evidence="2">
    <name type="scientific">Thermococcus sp. AMT11</name>
    <dbReference type="NCBI Taxonomy" id="563043"/>
    <lineage>
        <taxon>Archaea</taxon>
        <taxon>Methanobacteriati</taxon>
        <taxon>Methanobacteriota</taxon>
        <taxon>Thermococci</taxon>
        <taxon>Thermococcales</taxon>
        <taxon>Thermococcaceae</taxon>
        <taxon>Thermococcus</taxon>
    </lineage>
</organism>
<feature type="region of interest" description="Disordered" evidence="1">
    <location>
        <begin position="104"/>
        <end position="151"/>
    </location>
</feature>
<dbReference type="EMBL" id="GQ254849">
    <property type="protein sequence ID" value="ACV03444.1"/>
    <property type="molecule type" value="Genomic_DNA"/>
</dbReference>